<evidence type="ECO:0000313" key="1">
    <source>
        <dbReference type="EMBL" id="KAF0041773.1"/>
    </source>
</evidence>
<gene>
    <name evidence="1" type="ORF">F2P81_005305</name>
</gene>
<reference evidence="1 2" key="1">
    <citation type="submission" date="2019-06" db="EMBL/GenBank/DDBJ databases">
        <title>Draft genomes of female and male turbot (Scophthalmus maximus).</title>
        <authorList>
            <person name="Xu H."/>
            <person name="Xu X.-W."/>
            <person name="Shao C."/>
            <person name="Chen S."/>
        </authorList>
    </citation>
    <scope>NUCLEOTIDE SEQUENCE [LARGE SCALE GENOMIC DNA]</scope>
    <source>
        <strain evidence="1">Ysfricsl-2016a</strain>
        <tissue evidence="1">Blood</tissue>
    </source>
</reference>
<sequence length="70" mass="7879">MAASPRSHSTQGTKKKIMVPFVLGSKVKKIIVSKTDTCAMFWKKNDELFYDVIPVDAMIKGTHIHTTHSF</sequence>
<organism evidence="1 2">
    <name type="scientific">Scophthalmus maximus</name>
    <name type="common">Turbot</name>
    <name type="synonym">Psetta maxima</name>
    <dbReference type="NCBI Taxonomy" id="52904"/>
    <lineage>
        <taxon>Eukaryota</taxon>
        <taxon>Metazoa</taxon>
        <taxon>Chordata</taxon>
        <taxon>Craniata</taxon>
        <taxon>Vertebrata</taxon>
        <taxon>Euteleostomi</taxon>
        <taxon>Actinopterygii</taxon>
        <taxon>Neopterygii</taxon>
        <taxon>Teleostei</taxon>
        <taxon>Neoteleostei</taxon>
        <taxon>Acanthomorphata</taxon>
        <taxon>Carangaria</taxon>
        <taxon>Pleuronectiformes</taxon>
        <taxon>Pleuronectoidei</taxon>
        <taxon>Scophthalmidae</taxon>
        <taxon>Scophthalmus</taxon>
    </lineage>
</organism>
<dbReference type="AlphaFoldDB" id="A0A6A4T6W5"/>
<dbReference type="EMBL" id="VEVO01000005">
    <property type="protein sequence ID" value="KAF0041773.1"/>
    <property type="molecule type" value="Genomic_DNA"/>
</dbReference>
<accession>A0A6A4T6W5</accession>
<proteinExistence type="predicted"/>
<dbReference type="Proteomes" id="UP000438429">
    <property type="component" value="Unassembled WGS sequence"/>
</dbReference>
<protein>
    <submittedName>
        <fullName evidence="1">Uncharacterized protein</fullName>
    </submittedName>
</protein>
<name>A0A6A4T6W5_SCOMX</name>
<comment type="caution">
    <text evidence="1">The sequence shown here is derived from an EMBL/GenBank/DDBJ whole genome shotgun (WGS) entry which is preliminary data.</text>
</comment>
<evidence type="ECO:0000313" key="2">
    <source>
        <dbReference type="Proteomes" id="UP000438429"/>
    </source>
</evidence>